<dbReference type="Gene3D" id="2.60.200.40">
    <property type="match status" value="1"/>
</dbReference>
<keyword evidence="11" id="KW-0594">Phospholipid biosynthesis</keyword>
<dbReference type="Pfam" id="PF19279">
    <property type="entry name" value="YegS_C"/>
    <property type="match status" value="1"/>
</dbReference>
<evidence type="ECO:0000256" key="11">
    <source>
        <dbReference type="ARBA" id="ARBA00023209"/>
    </source>
</evidence>
<feature type="domain" description="DAGKc" evidence="13">
    <location>
        <begin position="1"/>
        <end position="128"/>
    </location>
</feature>
<reference evidence="14" key="1">
    <citation type="submission" date="2022-06" db="EMBL/GenBank/DDBJ databases">
        <title>Ornithinimicrobium JY.X270.</title>
        <authorList>
            <person name="Huang Y."/>
        </authorList>
    </citation>
    <scope>NUCLEOTIDE SEQUENCE</scope>
    <source>
        <strain evidence="14">JY.X270</strain>
    </source>
</reference>
<dbReference type="GO" id="GO:0016301">
    <property type="term" value="F:kinase activity"/>
    <property type="evidence" value="ECO:0007669"/>
    <property type="project" value="UniProtKB-KW"/>
</dbReference>
<keyword evidence="8" id="KW-0067">ATP-binding</keyword>
<comment type="similarity">
    <text evidence="2">Belongs to the diacylglycerol/lipid kinase family.</text>
</comment>
<accession>A0ABY4YDX4</accession>
<sequence>MTRYAVLHGPRSGRRGAGAVGEQVVEQLRAAGQQVHELVAATVEQAREACQGAVRDGVEALVAVGGDGVVQIAAGQVVGSGTALGIVPSGTGNDNARSLGIPLRIDAAVATLLSGTRRSIDLIHVDPLDRHVVGSVPCGLDALIAARAATLPRWLGAQSYTVAVLPELVRLRPMAYRLELDDQVLELDALVVAVCNMPVYGGGMRIAPDADPGDGLLDVIIIEPVGATSAVRLLAGVFSGRHSNHPPVRIERARRVSVAGPELVAHGDGEALCPLPVDCSVVPGAIDVLVPAG</sequence>
<name>A0ABY4YDX4_9MICO</name>
<dbReference type="Proteomes" id="UP001056535">
    <property type="component" value="Chromosome"/>
</dbReference>
<evidence type="ECO:0000256" key="5">
    <source>
        <dbReference type="ARBA" id="ARBA00022723"/>
    </source>
</evidence>
<evidence type="ECO:0000313" key="15">
    <source>
        <dbReference type="Proteomes" id="UP001056535"/>
    </source>
</evidence>
<keyword evidence="12" id="KW-1208">Phospholipid metabolism</keyword>
<dbReference type="PROSITE" id="PS50146">
    <property type="entry name" value="DAGK"/>
    <property type="match status" value="1"/>
</dbReference>
<protein>
    <submittedName>
        <fullName evidence="14">YegS/Rv2252/BmrU family lipid kinase</fullName>
    </submittedName>
</protein>
<evidence type="ECO:0000256" key="1">
    <source>
        <dbReference type="ARBA" id="ARBA00001946"/>
    </source>
</evidence>
<dbReference type="InterPro" id="IPR045540">
    <property type="entry name" value="YegS/DAGK_C"/>
</dbReference>
<evidence type="ECO:0000256" key="9">
    <source>
        <dbReference type="ARBA" id="ARBA00022842"/>
    </source>
</evidence>
<keyword evidence="5" id="KW-0479">Metal-binding</keyword>
<dbReference type="InterPro" id="IPR050187">
    <property type="entry name" value="Lipid_Phosphate_FormReg"/>
</dbReference>
<evidence type="ECO:0000256" key="10">
    <source>
        <dbReference type="ARBA" id="ARBA00023098"/>
    </source>
</evidence>
<keyword evidence="6" id="KW-0547">Nucleotide-binding</keyword>
<keyword evidence="7 14" id="KW-0418">Kinase</keyword>
<keyword evidence="3" id="KW-0444">Lipid biosynthesis</keyword>
<evidence type="ECO:0000259" key="13">
    <source>
        <dbReference type="PROSITE" id="PS50146"/>
    </source>
</evidence>
<dbReference type="Pfam" id="PF00781">
    <property type="entry name" value="DAGK_cat"/>
    <property type="match status" value="1"/>
</dbReference>
<dbReference type="PANTHER" id="PTHR12358:SF106">
    <property type="entry name" value="LIPID KINASE YEGS"/>
    <property type="match status" value="1"/>
</dbReference>
<organism evidence="14 15">
    <name type="scientific">Ornithinimicrobium cryptoxanthini</name>
    <dbReference type="NCBI Taxonomy" id="2934161"/>
    <lineage>
        <taxon>Bacteria</taxon>
        <taxon>Bacillati</taxon>
        <taxon>Actinomycetota</taxon>
        <taxon>Actinomycetes</taxon>
        <taxon>Micrococcales</taxon>
        <taxon>Ornithinimicrobiaceae</taxon>
        <taxon>Ornithinimicrobium</taxon>
    </lineage>
</organism>
<evidence type="ECO:0000256" key="6">
    <source>
        <dbReference type="ARBA" id="ARBA00022741"/>
    </source>
</evidence>
<dbReference type="InterPro" id="IPR017438">
    <property type="entry name" value="ATP-NAD_kinase_N"/>
</dbReference>
<comment type="cofactor">
    <cofactor evidence="1">
        <name>Mg(2+)</name>
        <dbReference type="ChEBI" id="CHEBI:18420"/>
    </cofactor>
</comment>
<dbReference type="InterPro" id="IPR005218">
    <property type="entry name" value="Diacylglycerol/lipid_kinase"/>
</dbReference>
<evidence type="ECO:0000256" key="4">
    <source>
        <dbReference type="ARBA" id="ARBA00022679"/>
    </source>
</evidence>
<dbReference type="InterPro" id="IPR001206">
    <property type="entry name" value="Diacylglycerol_kinase_cat_dom"/>
</dbReference>
<dbReference type="Gene3D" id="3.40.50.10330">
    <property type="entry name" value="Probable inorganic polyphosphate/atp-NAD kinase, domain 1"/>
    <property type="match status" value="1"/>
</dbReference>
<dbReference type="PANTHER" id="PTHR12358">
    <property type="entry name" value="SPHINGOSINE KINASE"/>
    <property type="match status" value="1"/>
</dbReference>
<evidence type="ECO:0000256" key="3">
    <source>
        <dbReference type="ARBA" id="ARBA00022516"/>
    </source>
</evidence>
<dbReference type="EMBL" id="CP099490">
    <property type="protein sequence ID" value="USQ74807.1"/>
    <property type="molecule type" value="Genomic_DNA"/>
</dbReference>
<evidence type="ECO:0000256" key="2">
    <source>
        <dbReference type="ARBA" id="ARBA00005983"/>
    </source>
</evidence>
<dbReference type="NCBIfam" id="TIGR00147">
    <property type="entry name" value="YegS/Rv2252/BmrU family lipid kinase"/>
    <property type="match status" value="1"/>
</dbReference>
<dbReference type="SUPFAM" id="SSF111331">
    <property type="entry name" value="NAD kinase/diacylglycerol kinase-like"/>
    <property type="match status" value="1"/>
</dbReference>
<keyword evidence="4" id="KW-0808">Transferase</keyword>
<dbReference type="RefSeq" id="WP_252618864.1">
    <property type="nucleotide sequence ID" value="NZ_CP099490.1"/>
</dbReference>
<keyword evidence="10" id="KW-0443">Lipid metabolism</keyword>
<dbReference type="InterPro" id="IPR016064">
    <property type="entry name" value="NAD/diacylglycerol_kinase_sf"/>
</dbReference>
<gene>
    <name evidence="14" type="ORF">NF557_08985</name>
</gene>
<evidence type="ECO:0000256" key="8">
    <source>
        <dbReference type="ARBA" id="ARBA00022840"/>
    </source>
</evidence>
<evidence type="ECO:0000313" key="14">
    <source>
        <dbReference type="EMBL" id="USQ74807.1"/>
    </source>
</evidence>
<keyword evidence="15" id="KW-1185">Reference proteome</keyword>
<evidence type="ECO:0000256" key="7">
    <source>
        <dbReference type="ARBA" id="ARBA00022777"/>
    </source>
</evidence>
<proteinExistence type="inferred from homology"/>
<keyword evidence="9" id="KW-0460">Magnesium</keyword>
<evidence type="ECO:0000256" key="12">
    <source>
        <dbReference type="ARBA" id="ARBA00023264"/>
    </source>
</evidence>